<sequence>MEVNIVYPLAVVAILVWFYHRLTRVYGYFHEKPIPSMAAKPMFGSTKPVLTKKCSFNEFIKKIYDQYEGVKCFGLFDAKQRFFVLRDPELIKKVAVKDFDHFVDRRPMFGDRTSENSNIMFLKTLVGLKDQKWRDMRGTLSPAFTGSKMRAMFELITEYSERMVQVVRGEAAGAGYVDQEMKDFFRRIANDIIATCAFGLQVESFKNRNNEFFTMGKEMLNFKRAFVIFRMIAFKLFPGIMSKLNHDIIGKKQLEYFTRIIRDTVETREARGIVRPDMIQLLMEARKGTLKHQQESSNTGAGFATVEESHIGQATSNRAITEPELIAQCLIFFLAGFDTISTVFTFMAYELALNQDVQHKLHQEVVQTNDLLKGKPLTYDVLQTLTYLDIVVSECLRKWPAPAIDRLCVKDYVLDDGEGLKFTIDKGACVWFPVHGIHRDPKYYPDPERFNPERFSETNRASINPAAYMPFGVGPRNCIGSRFALMEIKAIVYQLLLSFSFERTEQTEVPIQLAKGFVNLASVNGVHLRLKLRV</sequence>
<evidence type="ECO:0000256" key="4">
    <source>
        <dbReference type="ARBA" id="ARBA00004406"/>
    </source>
</evidence>
<dbReference type="InterPro" id="IPR050476">
    <property type="entry name" value="Insect_CytP450_Detox"/>
</dbReference>
<dbReference type="EnsemblMetazoa" id="CPIJ010175-RA">
    <property type="protein sequence ID" value="CPIJ010175-PA"/>
    <property type="gene ID" value="CPIJ010175"/>
</dbReference>
<dbReference type="HOGENOM" id="CLU_001570_5_2_1"/>
<evidence type="ECO:0000256" key="10">
    <source>
        <dbReference type="ARBA" id="ARBA00023002"/>
    </source>
</evidence>
<dbReference type="PRINTS" id="PR00463">
    <property type="entry name" value="EP450I"/>
</dbReference>
<comment type="subcellular location">
    <subcellularLocation>
        <location evidence="4">Endoplasmic reticulum membrane</location>
        <topology evidence="4">Peripheral membrane protein</topology>
    </subcellularLocation>
    <subcellularLocation>
        <location evidence="3">Microsome membrane</location>
        <topology evidence="3">Peripheral membrane protein</topology>
    </subcellularLocation>
</comment>
<dbReference type="GO" id="GO:0005789">
    <property type="term" value="C:endoplasmic reticulum membrane"/>
    <property type="evidence" value="ECO:0007669"/>
    <property type="project" value="UniProtKB-SubCell"/>
</dbReference>
<reference evidence="18" key="2">
    <citation type="submission" date="2021-02" db="UniProtKB">
        <authorList>
            <consortium name="EnsemblMetazoa"/>
        </authorList>
    </citation>
    <scope>IDENTIFICATION</scope>
    <source>
        <strain evidence="18">JHB</strain>
    </source>
</reference>
<dbReference type="VEuPathDB" id="VectorBase:CPIJ010175"/>
<dbReference type="STRING" id="7176.B0WSU0"/>
<evidence type="ECO:0000256" key="1">
    <source>
        <dbReference type="ARBA" id="ARBA00001971"/>
    </source>
</evidence>
<dbReference type="PRINTS" id="PR00385">
    <property type="entry name" value="P450"/>
</dbReference>
<comment type="function">
    <text evidence="2">May be involved in the metabolism of insect hormones and in the breakdown of synthetic insecticides.</text>
</comment>
<keyword evidence="10 15" id="KW-0560">Oxidoreductase</keyword>
<comment type="similarity">
    <text evidence="5 15">Belongs to the cytochrome P450 family.</text>
</comment>
<dbReference type="EMBL" id="DS232076">
    <property type="protein sequence ID" value="EDS34050.1"/>
    <property type="molecule type" value="Genomic_DNA"/>
</dbReference>
<keyword evidence="19" id="KW-1185">Reference proteome</keyword>
<dbReference type="InterPro" id="IPR017972">
    <property type="entry name" value="Cyt_P450_CS"/>
</dbReference>
<keyword evidence="9" id="KW-0492">Microsome</keyword>
<evidence type="ECO:0000256" key="2">
    <source>
        <dbReference type="ARBA" id="ARBA00003690"/>
    </source>
</evidence>
<dbReference type="FunFam" id="1.10.630.10:FF:000042">
    <property type="entry name" value="Cytochrome P450"/>
    <property type="match status" value="1"/>
</dbReference>
<dbReference type="PANTHER" id="PTHR24292:SF54">
    <property type="entry name" value="CYP9F3-RELATED"/>
    <property type="match status" value="1"/>
</dbReference>
<organism>
    <name type="scientific">Culex quinquefasciatus</name>
    <name type="common">Southern house mosquito</name>
    <name type="synonym">Culex pungens</name>
    <dbReference type="NCBI Taxonomy" id="7176"/>
    <lineage>
        <taxon>Eukaryota</taxon>
        <taxon>Metazoa</taxon>
        <taxon>Ecdysozoa</taxon>
        <taxon>Arthropoda</taxon>
        <taxon>Hexapoda</taxon>
        <taxon>Insecta</taxon>
        <taxon>Pterygota</taxon>
        <taxon>Neoptera</taxon>
        <taxon>Endopterygota</taxon>
        <taxon>Diptera</taxon>
        <taxon>Nematocera</taxon>
        <taxon>Culicoidea</taxon>
        <taxon>Culicidae</taxon>
        <taxon>Culicinae</taxon>
        <taxon>Culicini</taxon>
        <taxon>Culex</taxon>
        <taxon>Culex</taxon>
    </lineage>
</organism>
<dbReference type="KEGG" id="cqu:CpipJ_CPIJ010175"/>
<dbReference type="InterPro" id="IPR001128">
    <property type="entry name" value="Cyt_P450"/>
</dbReference>
<keyword evidence="16" id="KW-0812">Transmembrane</keyword>
<feature type="binding site" description="axial binding residue" evidence="14">
    <location>
        <position position="478"/>
    </location>
    <ligand>
        <name>heme</name>
        <dbReference type="ChEBI" id="CHEBI:30413"/>
    </ligand>
    <ligandPart>
        <name>Fe</name>
        <dbReference type="ChEBI" id="CHEBI:18248"/>
    </ligandPart>
</feature>
<dbReference type="VEuPathDB" id="VectorBase:CQUJHB018038"/>
<dbReference type="Proteomes" id="UP000002320">
    <property type="component" value="Unassembled WGS sequence"/>
</dbReference>
<dbReference type="GO" id="GO:0020037">
    <property type="term" value="F:heme binding"/>
    <property type="evidence" value="ECO:0007669"/>
    <property type="project" value="InterPro"/>
</dbReference>
<evidence type="ECO:0000256" key="5">
    <source>
        <dbReference type="ARBA" id="ARBA00010617"/>
    </source>
</evidence>
<name>B0WSU0_CULQU</name>
<evidence type="ECO:0000256" key="7">
    <source>
        <dbReference type="ARBA" id="ARBA00022723"/>
    </source>
</evidence>
<dbReference type="InParanoid" id="B0WSU0"/>
<dbReference type="AlphaFoldDB" id="B0WSU0"/>
<dbReference type="GO" id="GO:0005506">
    <property type="term" value="F:iron ion binding"/>
    <property type="evidence" value="ECO:0007669"/>
    <property type="project" value="InterPro"/>
</dbReference>
<feature type="transmembrane region" description="Helical" evidence="16">
    <location>
        <begin position="6"/>
        <end position="22"/>
    </location>
</feature>
<evidence type="ECO:0000256" key="16">
    <source>
        <dbReference type="SAM" id="Phobius"/>
    </source>
</evidence>
<comment type="cofactor">
    <cofactor evidence="1 14">
        <name>heme</name>
        <dbReference type="ChEBI" id="CHEBI:30413"/>
    </cofactor>
</comment>
<dbReference type="CDD" id="cd11056">
    <property type="entry name" value="CYP6-like"/>
    <property type="match status" value="1"/>
</dbReference>
<dbReference type="Pfam" id="PF00067">
    <property type="entry name" value="p450"/>
    <property type="match status" value="1"/>
</dbReference>
<evidence type="ECO:0000256" key="14">
    <source>
        <dbReference type="PIRSR" id="PIRSR602401-1"/>
    </source>
</evidence>
<evidence type="ECO:0000256" key="15">
    <source>
        <dbReference type="RuleBase" id="RU000461"/>
    </source>
</evidence>
<keyword evidence="16" id="KW-1133">Transmembrane helix</keyword>
<dbReference type="SUPFAM" id="SSF48264">
    <property type="entry name" value="Cytochrome P450"/>
    <property type="match status" value="1"/>
</dbReference>
<dbReference type="InterPro" id="IPR036396">
    <property type="entry name" value="Cyt_P450_sf"/>
</dbReference>
<keyword evidence="11 14" id="KW-0408">Iron</keyword>
<dbReference type="GO" id="GO:0004497">
    <property type="term" value="F:monooxygenase activity"/>
    <property type="evidence" value="ECO:0007669"/>
    <property type="project" value="UniProtKB-KW"/>
</dbReference>
<evidence type="ECO:0000256" key="8">
    <source>
        <dbReference type="ARBA" id="ARBA00022824"/>
    </source>
</evidence>
<dbReference type="InterPro" id="IPR002401">
    <property type="entry name" value="Cyt_P450_E_grp-I"/>
</dbReference>
<reference evidence="17" key="1">
    <citation type="submission" date="2007-03" db="EMBL/GenBank/DDBJ databases">
        <title>Annotation of Culex pipiens quinquefasciatus.</title>
        <authorList>
            <consortium name="The Broad Institute Genome Sequencing Platform"/>
            <person name="Atkinson P.W."/>
            <person name="Hemingway J."/>
            <person name="Christensen B.M."/>
            <person name="Higgs S."/>
            <person name="Kodira C."/>
            <person name="Hannick L."/>
            <person name="Megy K."/>
            <person name="O'Leary S."/>
            <person name="Pearson M."/>
            <person name="Haas B.J."/>
            <person name="Mauceli E."/>
            <person name="Wortman J.R."/>
            <person name="Lee N.H."/>
            <person name="Guigo R."/>
            <person name="Stanke M."/>
            <person name="Alvarado L."/>
            <person name="Amedeo P."/>
            <person name="Antoine C.H."/>
            <person name="Arensburger P."/>
            <person name="Bidwell S.L."/>
            <person name="Crawford M."/>
            <person name="Camaro F."/>
            <person name="Devon K."/>
            <person name="Engels R."/>
            <person name="Hammond M."/>
            <person name="Howarth C."/>
            <person name="Koehrsen M."/>
            <person name="Lawson D."/>
            <person name="Montgomery P."/>
            <person name="Nene V."/>
            <person name="Nusbaum C."/>
            <person name="Puiu D."/>
            <person name="Romero-Severson J."/>
            <person name="Severson D.W."/>
            <person name="Shumway M."/>
            <person name="Sisk P."/>
            <person name="Stolte C."/>
            <person name="Zeng Q."/>
            <person name="Eisenstadt E."/>
            <person name="Fraser-Liggett C."/>
            <person name="Strausberg R."/>
            <person name="Galagan J."/>
            <person name="Birren B."/>
            <person name="Collins F.H."/>
        </authorList>
    </citation>
    <scope>NUCLEOTIDE SEQUENCE [LARGE SCALE GENOMIC DNA]</scope>
    <source>
        <strain evidence="17">JHB</strain>
    </source>
</reference>
<evidence type="ECO:0000313" key="17">
    <source>
        <dbReference type="EMBL" id="EDS34050.1"/>
    </source>
</evidence>
<evidence type="ECO:0000313" key="19">
    <source>
        <dbReference type="Proteomes" id="UP000002320"/>
    </source>
</evidence>
<evidence type="ECO:0000256" key="3">
    <source>
        <dbReference type="ARBA" id="ARBA00004174"/>
    </source>
</evidence>
<keyword evidence="8" id="KW-0256">Endoplasmic reticulum</keyword>
<evidence type="ECO:0000256" key="11">
    <source>
        <dbReference type="ARBA" id="ARBA00023004"/>
    </source>
</evidence>
<dbReference type="PANTHER" id="PTHR24292">
    <property type="entry name" value="CYTOCHROME P450"/>
    <property type="match status" value="1"/>
</dbReference>
<evidence type="ECO:0000256" key="13">
    <source>
        <dbReference type="ARBA" id="ARBA00023136"/>
    </source>
</evidence>
<keyword evidence="12 15" id="KW-0503">Monooxygenase</keyword>
<dbReference type="GO" id="GO:0016705">
    <property type="term" value="F:oxidoreductase activity, acting on paired donors, with incorporation or reduction of molecular oxygen"/>
    <property type="evidence" value="ECO:0007669"/>
    <property type="project" value="InterPro"/>
</dbReference>
<protein>
    <submittedName>
        <fullName evidence="17">Cytochrome P450 9b1</fullName>
    </submittedName>
</protein>
<dbReference type="PROSITE" id="PS00086">
    <property type="entry name" value="CYTOCHROME_P450"/>
    <property type="match status" value="1"/>
</dbReference>
<keyword evidence="6 14" id="KW-0349">Heme</keyword>
<keyword evidence="7 14" id="KW-0479">Metal-binding</keyword>
<accession>B0WSU0</accession>
<dbReference type="FunCoup" id="B0WSU0">
    <property type="interactions" value="59"/>
</dbReference>
<dbReference type="Gene3D" id="1.10.630.10">
    <property type="entry name" value="Cytochrome P450"/>
    <property type="match status" value="1"/>
</dbReference>
<proteinExistence type="inferred from homology"/>
<dbReference type="eggNOG" id="KOG0158">
    <property type="taxonomic scope" value="Eukaryota"/>
</dbReference>
<keyword evidence="13 16" id="KW-0472">Membrane</keyword>
<gene>
    <name evidence="18" type="primary">6042688</name>
    <name evidence="17" type="ORF">CpipJ_CPIJ010175</name>
</gene>
<evidence type="ECO:0000256" key="9">
    <source>
        <dbReference type="ARBA" id="ARBA00022848"/>
    </source>
</evidence>
<evidence type="ECO:0000256" key="12">
    <source>
        <dbReference type="ARBA" id="ARBA00023033"/>
    </source>
</evidence>
<evidence type="ECO:0000256" key="6">
    <source>
        <dbReference type="ARBA" id="ARBA00022617"/>
    </source>
</evidence>
<dbReference type="OrthoDB" id="2789670at2759"/>
<evidence type="ECO:0000313" key="18">
    <source>
        <dbReference type="EnsemblMetazoa" id="CPIJ010175-PA"/>
    </source>
</evidence>